<feature type="non-terminal residue" evidence="1">
    <location>
        <position position="1"/>
    </location>
</feature>
<comment type="caution">
    <text evidence="1">The sequence shown here is derived from an EMBL/GenBank/DDBJ whole genome shotgun (WGS) entry which is preliminary data.</text>
</comment>
<protein>
    <submittedName>
        <fullName evidence="1">Uncharacterized protein</fullName>
    </submittedName>
</protein>
<gene>
    <name evidence="1" type="ORF">CHARACLAT_011113</name>
</gene>
<sequence>LPPVQPVSVRQIIRSLLHALLEASPLAQLAEASHTLRTEAPVMSFKRVEHQQQCTQTGKWINVLCAAGWKAGGEKTCLKKLGVGSGGNSGIKTTVTGVEHCLAFAIDGAVDK</sequence>
<name>A0ABU7CQH1_9TELE</name>
<dbReference type="EMBL" id="JAHUTJ010000727">
    <property type="protein sequence ID" value="MED6264090.1"/>
    <property type="molecule type" value="Genomic_DNA"/>
</dbReference>
<reference evidence="1 2" key="1">
    <citation type="submission" date="2021-06" db="EMBL/GenBank/DDBJ databases">
        <authorList>
            <person name="Palmer J.M."/>
        </authorList>
    </citation>
    <scope>NUCLEOTIDE SEQUENCE [LARGE SCALE GENOMIC DNA]</scope>
    <source>
        <strain evidence="1 2">CL_MEX2019</strain>
        <tissue evidence="1">Muscle</tissue>
    </source>
</reference>
<dbReference type="Proteomes" id="UP001352852">
    <property type="component" value="Unassembled WGS sequence"/>
</dbReference>
<evidence type="ECO:0000313" key="1">
    <source>
        <dbReference type="EMBL" id="MED6264090.1"/>
    </source>
</evidence>
<accession>A0ABU7CQH1</accession>
<evidence type="ECO:0000313" key="2">
    <source>
        <dbReference type="Proteomes" id="UP001352852"/>
    </source>
</evidence>
<keyword evidence="2" id="KW-1185">Reference proteome</keyword>
<organism evidence="1 2">
    <name type="scientific">Characodon lateralis</name>
    <dbReference type="NCBI Taxonomy" id="208331"/>
    <lineage>
        <taxon>Eukaryota</taxon>
        <taxon>Metazoa</taxon>
        <taxon>Chordata</taxon>
        <taxon>Craniata</taxon>
        <taxon>Vertebrata</taxon>
        <taxon>Euteleostomi</taxon>
        <taxon>Actinopterygii</taxon>
        <taxon>Neopterygii</taxon>
        <taxon>Teleostei</taxon>
        <taxon>Neoteleostei</taxon>
        <taxon>Acanthomorphata</taxon>
        <taxon>Ovalentaria</taxon>
        <taxon>Atherinomorphae</taxon>
        <taxon>Cyprinodontiformes</taxon>
        <taxon>Goodeidae</taxon>
        <taxon>Characodon</taxon>
    </lineage>
</organism>
<proteinExistence type="predicted"/>